<sequence>MNVTHWYVDREQGVINSLKKFFDSPEIVSLCVFHYQRNIFNKLKDVGLFSVYIIEKKHMSLYFQKIQSLVQIYILPADRIMRKWQNIFLEIKQLAKDDELKSWTLVEEYFQKYWAVEEYAKMLSKYSEEILTTNLTESWHSSLSNYIYLGHNQVLSKFVKALQNLQLDTSTILRQMGKKKFEINTRKNIIYPGRKAASKYLPQRVQRMKEHERHLARIEYDKNRFSDAYLNKISSINQIKKYIIENEESSQNISKKIIDISTLEYRKQWINDVQIENYIMRSLVRRFPSTEMSSYILNTHISSAICFDPLNKNTLSLCEPGFQMIVNSGRLMYDWVFLVANTSGAFVSGVHWVLVSLYSPGKSIYYMDPLGSQKQFFSHEQFKKHFKNHLDIDNWNFYDVEGIPRQKNSFDCGVYVCLYVDNLLKNIPFDNWSINEDDILTVRRAIFNDC</sequence>
<evidence type="ECO:0000256" key="4">
    <source>
        <dbReference type="ARBA" id="ARBA00022807"/>
    </source>
</evidence>
<dbReference type="InterPro" id="IPR003653">
    <property type="entry name" value="Peptidase_C48_C"/>
</dbReference>
<protein>
    <submittedName>
        <fullName evidence="7">ULP_PROTEASE domain-containing protein</fullName>
    </submittedName>
</protein>
<dbReference type="Gene3D" id="3.40.395.10">
    <property type="entry name" value="Adenoviral Proteinase, Chain A"/>
    <property type="match status" value="1"/>
</dbReference>
<dbReference type="GO" id="GO:0006508">
    <property type="term" value="P:proteolysis"/>
    <property type="evidence" value="ECO:0007669"/>
    <property type="project" value="UniProtKB-KW"/>
</dbReference>
<dbReference type="Pfam" id="PF02902">
    <property type="entry name" value="Peptidase_C48"/>
    <property type="match status" value="1"/>
</dbReference>
<feature type="domain" description="Ubiquitin-like protease family profile" evidence="5">
    <location>
        <begin position="253"/>
        <end position="423"/>
    </location>
</feature>
<evidence type="ECO:0000256" key="3">
    <source>
        <dbReference type="ARBA" id="ARBA00022801"/>
    </source>
</evidence>
<keyword evidence="6" id="KW-1185">Reference proteome</keyword>
<evidence type="ECO:0000259" key="5">
    <source>
        <dbReference type="PROSITE" id="PS50600"/>
    </source>
</evidence>
<keyword evidence="3" id="KW-0378">Hydrolase</keyword>
<evidence type="ECO:0000313" key="7">
    <source>
        <dbReference type="WBParaSite" id="SPAL_0001667600.1"/>
    </source>
</evidence>
<reference evidence="7" key="1">
    <citation type="submission" date="2017-02" db="UniProtKB">
        <authorList>
            <consortium name="WormBaseParasite"/>
        </authorList>
    </citation>
    <scope>IDENTIFICATION</scope>
</reference>
<evidence type="ECO:0000256" key="2">
    <source>
        <dbReference type="ARBA" id="ARBA00022670"/>
    </source>
</evidence>
<proteinExistence type="inferred from homology"/>
<dbReference type="Proteomes" id="UP000046392">
    <property type="component" value="Unplaced"/>
</dbReference>
<dbReference type="GO" id="GO:0016929">
    <property type="term" value="F:deSUMOylase activity"/>
    <property type="evidence" value="ECO:0007669"/>
    <property type="project" value="TreeGrafter"/>
</dbReference>
<keyword evidence="2" id="KW-0645">Protease</keyword>
<dbReference type="AlphaFoldDB" id="A0A0N5CFP2"/>
<dbReference type="PROSITE" id="PS50600">
    <property type="entry name" value="ULP_PROTEASE"/>
    <property type="match status" value="1"/>
</dbReference>
<dbReference type="InterPro" id="IPR038765">
    <property type="entry name" value="Papain-like_cys_pep_sf"/>
</dbReference>
<dbReference type="PANTHER" id="PTHR12606">
    <property type="entry name" value="SENTRIN/SUMO-SPECIFIC PROTEASE"/>
    <property type="match status" value="1"/>
</dbReference>
<comment type="similarity">
    <text evidence="1">Belongs to the peptidase C48 family.</text>
</comment>
<accession>A0A0N5CFP2</accession>
<dbReference type="PANTHER" id="PTHR12606:SF1">
    <property type="entry name" value="UBIQUITIN-LIKE-SPECIFIC PROTEASE 1A"/>
    <property type="match status" value="1"/>
</dbReference>
<keyword evidence="4" id="KW-0788">Thiol protease</keyword>
<dbReference type="STRING" id="174720.A0A0N5CFP2"/>
<dbReference type="SUPFAM" id="SSF54001">
    <property type="entry name" value="Cysteine proteinases"/>
    <property type="match status" value="1"/>
</dbReference>
<name>A0A0N5CFP2_STREA</name>
<organism evidence="6 7">
    <name type="scientific">Strongyloides papillosus</name>
    <name type="common">Intestinal threadworm</name>
    <dbReference type="NCBI Taxonomy" id="174720"/>
    <lineage>
        <taxon>Eukaryota</taxon>
        <taxon>Metazoa</taxon>
        <taxon>Ecdysozoa</taxon>
        <taxon>Nematoda</taxon>
        <taxon>Chromadorea</taxon>
        <taxon>Rhabditida</taxon>
        <taxon>Tylenchina</taxon>
        <taxon>Panagrolaimomorpha</taxon>
        <taxon>Strongyloidoidea</taxon>
        <taxon>Strongyloididae</taxon>
        <taxon>Strongyloides</taxon>
    </lineage>
</organism>
<evidence type="ECO:0000313" key="6">
    <source>
        <dbReference type="Proteomes" id="UP000046392"/>
    </source>
</evidence>
<dbReference type="WBParaSite" id="SPAL_0001667600.1">
    <property type="protein sequence ID" value="SPAL_0001667600.1"/>
    <property type="gene ID" value="SPAL_0001667600"/>
</dbReference>
<dbReference type="GO" id="GO:0005634">
    <property type="term" value="C:nucleus"/>
    <property type="evidence" value="ECO:0007669"/>
    <property type="project" value="TreeGrafter"/>
</dbReference>
<dbReference type="GO" id="GO:0016926">
    <property type="term" value="P:protein desumoylation"/>
    <property type="evidence" value="ECO:0007669"/>
    <property type="project" value="TreeGrafter"/>
</dbReference>
<evidence type="ECO:0000256" key="1">
    <source>
        <dbReference type="ARBA" id="ARBA00005234"/>
    </source>
</evidence>